<evidence type="ECO:0000313" key="8">
    <source>
        <dbReference type="EMBL" id="MEV0366185.1"/>
    </source>
</evidence>
<proteinExistence type="inferred from homology"/>
<evidence type="ECO:0000256" key="6">
    <source>
        <dbReference type="ARBA" id="ARBA00030388"/>
    </source>
</evidence>
<organism evidence="8 9">
    <name type="scientific">Nocardia fusca</name>
    <dbReference type="NCBI Taxonomy" id="941183"/>
    <lineage>
        <taxon>Bacteria</taxon>
        <taxon>Bacillati</taxon>
        <taxon>Actinomycetota</taxon>
        <taxon>Actinomycetes</taxon>
        <taxon>Mycobacteriales</taxon>
        <taxon>Nocardiaceae</taxon>
        <taxon>Nocardia</taxon>
    </lineage>
</organism>
<dbReference type="PANTHER" id="PTHR38039">
    <property type="entry name" value="TOXIN YOEB"/>
    <property type="match status" value="1"/>
</dbReference>
<evidence type="ECO:0000256" key="2">
    <source>
        <dbReference type="ARBA" id="ARBA00022649"/>
    </source>
</evidence>
<name>A0ABV3FEP1_9NOCA</name>
<keyword evidence="3" id="KW-0540">Nuclease</keyword>
<dbReference type="InterPro" id="IPR035093">
    <property type="entry name" value="RelE/ParE_toxin_dom_sf"/>
</dbReference>
<dbReference type="Pfam" id="PF06769">
    <property type="entry name" value="YoeB_toxin"/>
    <property type="match status" value="1"/>
</dbReference>
<dbReference type="Proteomes" id="UP001551658">
    <property type="component" value="Unassembled WGS sequence"/>
</dbReference>
<dbReference type="RefSeq" id="WP_357983728.1">
    <property type="nucleotide sequence ID" value="NZ_JBFAIH010000018.1"/>
</dbReference>
<sequence>MRISFTDEGWEDIMYWALEERKQLKRIGNLITDITRDPYGGIGKPERLKYFAANVWSRRIDAEHRLVYAIVTDDDETTVVVMQARYHYGNK</sequence>
<evidence type="ECO:0000256" key="7">
    <source>
        <dbReference type="ARBA" id="ARBA00050056"/>
    </source>
</evidence>
<dbReference type="Gene3D" id="3.30.2310.20">
    <property type="entry name" value="RelE-like"/>
    <property type="match status" value="1"/>
</dbReference>
<dbReference type="EMBL" id="JBFAIH010000018">
    <property type="protein sequence ID" value="MEV0366185.1"/>
    <property type="molecule type" value="Genomic_DNA"/>
</dbReference>
<dbReference type="SUPFAM" id="SSF143011">
    <property type="entry name" value="RelE-like"/>
    <property type="match status" value="1"/>
</dbReference>
<reference evidence="8 9" key="1">
    <citation type="submission" date="2024-06" db="EMBL/GenBank/DDBJ databases">
        <title>The Natural Products Discovery Center: Release of the First 8490 Sequenced Strains for Exploring Actinobacteria Biosynthetic Diversity.</title>
        <authorList>
            <person name="Kalkreuter E."/>
            <person name="Kautsar S.A."/>
            <person name="Yang D."/>
            <person name="Bader C.D."/>
            <person name="Teijaro C.N."/>
            <person name="Fluegel L."/>
            <person name="Davis C.M."/>
            <person name="Simpson J.R."/>
            <person name="Lauterbach L."/>
            <person name="Steele A.D."/>
            <person name="Gui C."/>
            <person name="Meng S."/>
            <person name="Li G."/>
            <person name="Viehrig K."/>
            <person name="Ye F."/>
            <person name="Su P."/>
            <person name="Kiefer A.F."/>
            <person name="Nichols A."/>
            <person name="Cepeda A.J."/>
            <person name="Yan W."/>
            <person name="Fan B."/>
            <person name="Jiang Y."/>
            <person name="Adhikari A."/>
            <person name="Zheng C.-J."/>
            <person name="Schuster L."/>
            <person name="Cowan T.M."/>
            <person name="Smanski M.J."/>
            <person name="Chevrette M.G."/>
            <person name="De Carvalho L.P.S."/>
            <person name="Shen B."/>
        </authorList>
    </citation>
    <scope>NUCLEOTIDE SEQUENCE [LARGE SCALE GENOMIC DNA]</scope>
    <source>
        <strain evidence="8 9">NPDC050671</strain>
    </source>
</reference>
<comment type="similarity">
    <text evidence="1">Belongs to the YoeB family.</text>
</comment>
<keyword evidence="5" id="KW-0378">Hydrolase</keyword>
<evidence type="ECO:0000256" key="4">
    <source>
        <dbReference type="ARBA" id="ARBA00022759"/>
    </source>
</evidence>
<keyword evidence="4" id="KW-0255">Endonuclease</keyword>
<evidence type="ECO:0000313" key="9">
    <source>
        <dbReference type="Proteomes" id="UP001551658"/>
    </source>
</evidence>
<gene>
    <name evidence="8" type="ORF">AB0H72_26130</name>
</gene>
<dbReference type="InterPro" id="IPR009614">
    <property type="entry name" value="YoeB_toxin"/>
</dbReference>
<evidence type="ECO:0000256" key="1">
    <source>
        <dbReference type="ARBA" id="ARBA00008172"/>
    </source>
</evidence>
<evidence type="ECO:0000256" key="5">
    <source>
        <dbReference type="ARBA" id="ARBA00022801"/>
    </source>
</evidence>
<dbReference type="NCBIfam" id="TIGR02116">
    <property type="entry name" value="toxin_Txe_YoeB"/>
    <property type="match status" value="1"/>
</dbReference>
<accession>A0ABV3FEP1</accession>
<dbReference type="PANTHER" id="PTHR38039:SF1">
    <property type="entry name" value="TOXIN YOEB"/>
    <property type="match status" value="1"/>
</dbReference>
<protein>
    <recommendedName>
        <fullName evidence="7">Endoribonuclease YoeB</fullName>
    </recommendedName>
    <alternativeName>
        <fullName evidence="6">Putative mRNA interferase YoeB</fullName>
    </alternativeName>
</protein>
<keyword evidence="9" id="KW-1185">Reference proteome</keyword>
<comment type="caution">
    <text evidence="8">The sequence shown here is derived from an EMBL/GenBank/DDBJ whole genome shotgun (WGS) entry which is preliminary data.</text>
</comment>
<keyword evidence="2" id="KW-1277">Toxin-antitoxin system</keyword>
<evidence type="ECO:0000256" key="3">
    <source>
        <dbReference type="ARBA" id="ARBA00022722"/>
    </source>
</evidence>